<dbReference type="PROSITE" id="PS51257">
    <property type="entry name" value="PROKAR_LIPOPROTEIN"/>
    <property type="match status" value="1"/>
</dbReference>
<sequence length="290" mass="31952">MIKDMRNTLLGVIVAGILLSISCANKTGTHGYDSPTGYNLNKPVKYYMPDGLLEISGIAFNNGKSDSVYAEQDEDGNIYYLKLGDKQVSYSKFGKKGDYEDIAICHKQVIMLRSDGVLFTFPFSQVRNKEIPGVQKLEGLLPDGEYEGMHTDDKSGLVYVLCKHCADDNTTKSSSGTILALQADGTLKQSGSFSVDVKTIEKITGKKKVNFHPSALTQNSKTGEWYILSSVNKMLVVADSNWSVKAVYSLDPAIFNQPEGMAFDNQYNLYISNEGSKTSAGNIFKFNYTK</sequence>
<dbReference type="AlphaFoldDB" id="A0A5B8W9H7"/>
<keyword evidence="3" id="KW-0472">Membrane</keyword>
<protein>
    <submittedName>
        <fullName evidence="4">SdiA-regulated family protein</fullName>
    </submittedName>
</protein>
<evidence type="ECO:0000313" key="4">
    <source>
        <dbReference type="EMBL" id="QEC80097.1"/>
    </source>
</evidence>
<evidence type="ECO:0000256" key="2">
    <source>
        <dbReference type="ARBA" id="ARBA00022475"/>
    </source>
</evidence>
<keyword evidence="2" id="KW-1003">Cell membrane</keyword>
<dbReference type="InterPro" id="IPR009722">
    <property type="entry name" value="YjiK/CarP"/>
</dbReference>
<organism evidence="4 5">
    <name type="scientific">Mucilaginibacter ginsenosidivorax</name>
    <dbReference type="NCBI Taxonomy" id="862126"/>
    <lineage>
        <taxon>Bacteria</taxon>
        <taxon>Pseudomonadati</taxon>
        <taxon>Bacteroidota</taxon>
        <taxon>Sphingobacteriia</taxon>
        <taxon>Sphingobacteriales</taxon>
        <taxon>Sphingobacteriaceae</taxon>
        <taxon>Mucilaginibacter</taxon>
    </lineage>
</organism>
<dbReference type="GO" id="GO:0005886">
    <property type="term" value="C:plasma membrane"/>
    <property type="evidence" value="ECO:0007669"/>
    <property type="project" value="UniProtKB-SubCell"/>
</dbReference>
<comment type="subcellular location">
    <subcellularLocation>
        <location evidence="1">Cell membrane</location>
    </subcellularLocation>
</comment>
<dbReference type="EMBL" id="CP042437">
    <property type="protein sequence ID" value="QEC80097.1"/>
    <property type="molecule type" value="Genomic_DNA"/>
</dbReference>
<proteinExistence type="predicted"/>
<reference evidence="4 5" key="1">
    <citation type="journal article" date="2013" name="J. Microbiol.">
        <title>Mucilaginibacter ginsenosidivorax sp. nov., with ginsenoside converting activity isolated from sediment.</title>
        <authorList>
            <person name="Kim J.K."/>
            <person name="Choi T.E."/>
            <person name="Liu Q.M."/>
            <person name="Park H.Y."/>
            <person name="Yi T.H."/>
            <person name="Yoon M.H."/>
            <person name="Kim S.C."/>
            <person name="Im W.T."/>
        </authorList>
    </citation>
    <scope>NUCLEOTIDE SEQUENCE [LARGE SCALE GENOMIC DNA]</scope>
    <source>
        <strain evidence="4 5">KHI28</strain>
    </source>
</reference>
<dbReference type="RefSeq" id="WP_147060327.1">
    <property type="nucleotide sequence ID" value="NZ_CP042437.1"/>
</dbReference>
<dbReference type="SUPFAM" id="SSF50956">
    <property type="entry name" value="Thermostable phytase (3-phytase)"/>
    <property type="match status" value="1"/>
</dbReference>
<evidence type="ECO:0000256" key="1">
    <source>
        <dbReference type="ARBA" id="ARBA00004236"/>
    </source>
</evidence>
<dbReference type="Proteomes" id="UP000321362">
    <property type="component" value="Chromosome"/>
</dbReference>
<dbReference type="KEGG" id="mgk:FSB76_30625"/>
<dbReference type="Pfam" id="PF06977">
    <property type="entry name" value="SdiA-regulated"/>
    <property type="match status" value="1"/>
</dbReference>
<dbReference type="OrthoDB" id="5292493at2"/>
<keyword evidence="5" id="KW-1185">Reference proteome</keyword>
<evidence type="ECO:0000313" key="5">
    <source>
        <dbReference type="Proteomes" id="UP000321362"/>
    </source>
</evidence>
<gene>
    <name evidence="4" type="ORF">FSB76_30625</name>
</gene>
<name>A0A5B8W9H7_9SPHI</name>
<accession>A0A5B8W9H7</accession>
<evidence type="ECO:0000256" key="3">
    <source>
        <dbReference type="ARBA" id="ARBA00023136"/>
    </source>
</evidence>